<comment type="caution">
    <text evidence="1">The sequence shown here is derived from an EMBL/GenBank/DDBJ whole genome shotgun (WGS) entry which is preliminary data.</text>
</comment>
<accession>A0AAP0PX90</accession>
<dbReference type="Proteomes" id="UP001420932">
    <property type="component" value="Unassembled WGS sequence"/>
</dbReference>
<reference evidence="1 2" key="1">
    <citation type="submission" date="2024-01" db="EMBL/GenBank/DDBJ databases">
        <title>Genome assemblies of Stephania.</title>
        <authorList>
            <person name="Yang L."/>
        </authorList>
    </citation>
    <scope>NUCLEOTIDE SEQUENCE [LARGE SCALE GENOMIC DNA]</scope>
    <source>
        <strain evidence="1">YNDBR</strain>
        <tissue evidence="1">Leaf</tissue>
    </source>
</reference>
<evidence type="ECO:0000313" key="1">
    <source>
        <dbReference type="EMBL" id="KAK9159773.1"/>
    </source>
</evidence>
<dbReference type="AlphaFoldDB" id="A0AAP0PX90"/>
<keyword evidence="2" id="KW-1185">Reference proteome</keyword>
<evidence type="ECO:0000313" key="2">
    <source>
        <dbReference type="Proteomes" id="UP001420932"/>
    </source>
</evidence>
<organism evidence="1 2">
    <name type="scientific">Stephania yunnanensis</name>
    <dbReference type="NCBI Taxonomy" id="152371"/>
    <lineage>
        <taxon>Eukaryota</taxon>
        <taxon>Viridiplantae</taxon>
        <taxon>Streptophyta</taxon>
        <taxon>Embryophyta</taxon>
        <taxon>Tracheophyta</taxon>
        <taxon>Spermatophyta</taxon>
        <taxon>Magnoliopsida</taxon>
        <taxon>Ranunculales</taxon>
        <taxon>Menispermaceae</taxon>
        <taxon>Menispermoideae</taxon>
        <taxon>Cissampelideae</taxon>
        <taxon>Stephania</taxon>
    </lineage>
</organism>
<name>A0AAP0PX90_9MAGN</name>
<protein>
    <submittedName>
        <fullName evidence="1">Uncharacterized protein</fullName>
    </submittedName>
</protein>
<gene>
    <name evidence="1" type="ORF">Syun_006114</name>
</gene>
<dbReference type="EMBL" id="JBBNAF010000003">
    <property type="protein sequence ID" value="KAK9159773.1"/>
    <property type="molecule type" value="Genomic_DNA"/>
</dbReference>
<proteinExistence type="predicted"/>
<sequence>MRFMMTSISLATSPSGNCRRSLLINEIASLAATMLEQVEEVSFLLRWTPLYSHKSFAN</sequence>